<evidence type="ECO:0000313" key="1">
    <source>
        <dbReference type="EMBL" id="CAF1294131.1"/>
    </source>
</evidence>
<evidence type="ECO:0000313" key="3">
    <source>
        <dbReference type="EMBL" id="CAF4007640.1"/>
    </source>
</evidence>
<dbReference type="Proteomes" id="UP000663834">
    <property type="component" value="Unassembled WGS sequence"/>
</dbReference>
<gene>
    <name evidence="1" type="ORF">KQP761_LOCUS4436</name>
    <name evidence="2" type="ORF">MBJ925_LOCUS37998</name>
    <name evidence="3" type="ORF">SMN809_LOCUS12292</name>
</gene>
<evidence type="ECO:0000313" key="2">
    <source>
        <dbReference type="EMBL" id="CAF2253074.1"/>
    </source>
</evidence>
<reference evidence="1" key="1">
    <citation type="submission" date="2021-02" db="EMBL/GenBank/DDBJ databases">
        <authorList>
            <person name="Nowell W R."/>
        </authorList>
    </citation>
    <scope>NUCLEOTIDE SEQUENCE</scope>
</reference>
<accession>A0A815D7Q6</accession>
<dbReference type="EMBL" id="CAJOBI010004620">
    <property type="protein sequence ID" value="CAF4007640.1"/>
    <property type="molecule type" value="Genomic_DNA"/>
</dbReference>
<dbReference type="Proteomes" id="UP000663824">
    <property type="component" value="Unassembled WGS sequence"/>
</dbReference>
<dbReference type="AlphaFoldDB" id="A0A815D7Q6"/>
<dbReference type="EMBL" id="CAJNRE010021206">
    <property type="protein sequence ID" value="CAF2253074.1"/>
    <property type="molecule type" value="Genomic_DNA"/>
</dbReference>
<proteinExistence type="predicted"/>
<dbReference type="EMBL" id="CAJNOW010000821">
    <property type="protein sequence ID" value="CAF1294131.1"/>
    <property type="molecule type" value="Genomic_DNA"/>
</dbReference>
<protein>
    <submittedName>
        <fullName evidence="1">Uncharacterized protein</fullName>
    </submittedName>
</protein>
<evidence type="ECO:0000313" key="4">
    <source>
        <dbReference type="Proteomes" id="UP000663834"/>
    </source>
</evidence>
<dbReference type="Proteomes" id="UP000676336">
    <property type="component" value="Unassembled WGS sequence"/>
</dbReference>
<dbReference type="OrthoDB" id="9979636at2759"/>
<comment type="caution">
    <text evidence="1">The sequence shown here is derived from an EMBL/GenBank/DDBJ whole genome shotgun (WGS) entry which is preliminary data.</text>
</comment>
<name>A0A815D7Q6_9BILA</name>
<organism evidence="1 4">
    <name type="scientific">Rotaria magnacalcarata</name>
    <dbReference type="NCBI Taxonomy" id="392030"/>
    <lineage>
        <taxon>Eukaryota</taxon>
        <taxon>Metazoa</taxon>
        <taxon>Spiralia</taxon>
        <taxon>Gnathifera</taxon>
        <taxon>Rotifera</taxon>
        <taxon>Eurotatoria</taxon>
        <taxon>Bdelloidea</taxon>
        <taxon>Philodinida</taxon>
        <taxon>Philodinidae</taxon>
        <taxon>Rotaria</taxon>
    </lineage>
</organism>
<sequence>MVYGKEHATEHLAKTPIAFIGTIDQVIPGISTRSMPPTNHYKLIMGNIRSLRGSVSTTEFGYHQHGAGHFLQQVIQNPDGSETLGDQPLQEQVKEPTVGISYLACSSDGQHINTLVELDNNTIEELIKLSKIPLGWSKQSNGHYESPWQHSHAKTVKWHDNKQYTSYDKCAKTGRPLLITTDDITLTCEPVQAAHVKEYQNPDGDGVFKLTVKNNSNRPVEIPALLRDSHTKNILWEESVFVITDAGNHFFPGHGHARDVEPTLLEPNASVSTKLDTLTLHGLSWPQGGWRLHLRFCLGDKATEGSYYYFTDHHEPIRKNAQKKPSAIVN</sequence>